<protein>
    <recommendedName>
        <fullName evidence="1">Reverse transcriptase Ty1/copia-type domain-containing protein</fullName>
    </recommendedName>
</protein>
<name>A0AAV1TCR2_9STRA</name>
<feature type="domain" description="Reverse transcriptase Ty1/copia-type" evidence="1">
    <location>
        <begin position="5"/>
        <end position="108"/>
    </location>
</feature>
<evidence type="ECO:0000313" key="2">
    <source>
        <dbReference type="EMBL" id="CAK7915615.1"/>
    </source>
</evidence>
<organism evidence="2 3">
    <name type="scientific">Peronospora matthiolae</name>
    <dbReference type="NCBI Taxonomy" id="2874970"/>
    <lineage>
        <taxon>Eukaryota</taxon>
        <taxon>Sar</taxon>
        <taxon>Stramenopiles</taxon>
        <taxon>Oomycota</taxon>
        <taxon>Peronosporomycetes</taxon>
        <taxon>Peronosporales</taxon>
        <taxon>Peronosporaceae</taxon>
        <taxon>Peronospora</taxon>
    </lineage>
</organism>
<dbReference type="SUPFAM" id="SSF56672">
    <property type="entry name" value="DNA/RNA polymerases"/>
    <property type="match status" value="1"/>
</dbReference>
<reference evidence="2" key="1">
    <citation type="submission" date="2024-01" db="EMBL/GenBank/DDBJ databases">
        <authorList>
            <person name="Webb A."/>
        </authorList>
    </citation>
    <scope>NUCLEOTIDE SEQUENCE</scope>
    <source>
        <strain evidence="2">Pm1</strain>
    </source>
</reference>
<comment type="caution">
    <text evidence="2">The sequence shown here is derived from an EMBL/GenBank/DDBJ whole genome shotgun (WGS) entry which is preliminary data.</text>
</comment>
<dbReference type="Pfam" id="PF07727">
    <property type="entry name" value="RVT_2"/>
    <property type="match status" value="1"/>
</dbReference>
<dbReference type="AlphaFoldDB" id="A0AAV1TCR2"/>
<dbReference type="EMBL" id="CAKLBY020000043">
    <property type="protein sequence ID" value="CAK7915615.1"/>
    <property type="molecule type" value="Genomic_DNA"/>
</dbReference>
<accession>A0AAV1TCR2</accession>
<sequence>MKIGSEFVLKLNRALYGLKQTANALNKTIHNALLEMGFVACGADRCIYKIEDGEGWAFVCLYVDDMIVVAKDATTVRKVNEQISQRFQTKDLAPVKHLLGMEVMYDRKKRDMFISQQNTSSRLQTCLDRLKPDQLVIHVIRA</sequence>
<dbReference type="InterPro" id="IPR043502">
    <property type="entry name" value="DNA/RNA_pol_sf"/>
</dbReference>
<evidence type="ECO:0000259" key="1">
    <source>
        <dbReference type="Pfam" id="PF07727"/>
    </source>
</evidence>
<proteinExistence type="predicted"/>
<evidence type="ECO:0000313" key="3">
    <source>
        <dbReference type="Proteomes" id="UP001162060"/>
    </source>
</evidence>
<gene>
    <name evidence="2" type="ORF">PM001_LOCUS5236</name>
</gene>
<dbReference type="InterPro" id="IPR013103">
    <property type="entry name" value="RVT_2"/>
</dbReference>
<dbReference type="Proteomes" id="UP001162060">
    <property type="component" value="Unassembled WGS sequence"/>
</dbReference>